<accession>A0A2P4XQ00</accession>
<name>A0A2P4XQ00_9STRA</name>
<evidence type="ECO:0000313" key="4">
    <source>
        <dbReference type="Proteomes" id="UP000237271"/>
    </source>
</evidence>
<protein>
    <recommendedName>
        <fullName evidence="2">CCHC-type domain-containing protein</fullName>
    </recommendedName>
</protein>
<dbReference type="PANTHER" id="PTHR15503:SF22">
    <property type="entry name" value="TRANSPOSON TY3-I GAG POLYPROTEIN"/>
    <property type="match status" value="1"/>
</dbReference>
<dbReference type="GO" id="GO:0008270">
    <property type="term" value="F:zinc ion binding"/>
    <property type="evidence" value="ECO:0007669"/>
    <property type="project" value="UniProtKB-KW"/>
</dbReference>
<dbReference type="InterPro" id="IPR001878">
    <property type="entry name" value="Znf_CCHC"/>
</dbReference>
<dbReference type="PROSITE" id="PS00141">
    <property type="entry name" value="ASP_PROTEASE"/>
    <property type="match status" value="1"/>
</dbReference>
<dbReference type="Gene3D" id="4.10.60.10">
    <property type="entry name" value="Zinc finger, CCHC-type"/>
    <property type="match status" value="1"/>
</dbReference>
<proteinExistence type="predicted"/>
<dbReference type="Proteomes" id="UP000237271">
    <property type="component" value="Unassembled WGS sequence"/>
</dbReference>
<keyword evidence="4" id="KW-1185">Reference proteome</keyword>
<organism evidence="3 4">
    <name type="scientific">Phytophthora palmivora</name>
    <dbReference type="NCBI Taxonomy" id="4796"/>
    <lineage>
        <taxon>Eukaryota</taxon>
        <taxon>Sar</taxon>
        <taxon>Stramenopiles</taxon>
        <taxon>Oomycota</taxon>
        <taxon>Peronosporomycetes</taxon>
        <taxon>Peronosporales</taxon>
        <taxon>Peronosporaceae</taxon>
        <taxon>Phytophthora</taxon>
    </lineage>
</organism>
<feature type="domain" description="CCHC-type" evidence="2">
    <location>
        <begin position="85"/>
        <end position="100"/>
    </location>
</feature>
<feature type="non-terminal residue" evidence="3">
    <location>
        <position position="1"/>
    </location>
</feature>
<keyword evidence="1" id="KW-0479">Metal-binding</keyword>
<dbReference type="SMART" id="SM00343">
    <property type="entry name" value="ZnF_C2HC"/>
    <property type="match status" value="1"/>
</dbReference>
<dbReference type="AlphaFoldDB" id="A0A2P4XQ00"/>
<dbReference type="InterPro" id="IPR036875">
    <property type="entry name" value="Znf_CCHC_sf"/>
</dbReference>
<dbReference type="PROSITE" id="PS50158">
    <property type="entry name" value="ZF_CCHC"/>
    <property type="match status" value="1"/>
</dbReference>
<dbReference type="GO" id="GO:0003676">
    <property type="term" value="F:nucleic acid binding"/>
    <property type="evidence" value="ECO:0007669"/>
    <property type="project" value="InterPro"/>
</dbReference>
<dbReference type="OrthoDB" id="122269at2759"/>
<reference evidence="3 4" key="1">
    <citation type="journal article" date="2017" name="Genome Biol. Evol.">
        <title>Phytophthora megakarya and P. palmivora, closely related causal agents of cacao black pod rot, underwent increases in genome sizes and gene numbers by different mechanisms.</title>
        <authorList>
            <person name="Ali S.S."/>
            <person name="Shao J."/>
            <person name="Lary D.J."/>
            <person name="Kronmiller B."/>
            <person name="Shen D."/>
            <person name="Strem M.D."/>
            <person name="Amoako-Attah I."/>
            <person name="Akrofi A.Y."/>
            <person name="Begoude B.A."/>
            <person name="Ten Hoopen G.M."/>
            <person name="Coulibaly K."/>
            <person name="Kebe B.I."/>
            <person name="Melnick R.L."/>
            <person name="Guiltinan M.J."/>
            <person name="Tyler B.M."/>
            <person name="Meinhardt L.W."/>
            <person name="Bailey B.A."/>
        </authorList>
    </citation>
    <scope>NUCLEOTIDE SEQUENCE [LARGE SCALE GENOMIC DNA]</scope>
    <source>
        <strain evidence="4">sbr112.9</strain>
    </source>
</reference>
<dbReference type="SUPFAM" id="SSF50630">
    <property type="entry name" value="Acid proteases"/>
    <property type="match status" value="1"/>
</dbReference>
<dbReference type="GO" id="GO:0004190">
    <property type="term" value="F:aspartic-type endopeptidase activity"/>
    <property type="evidence" value="ECO:0007669"/>
    <property type="project" value="InterPro"/>
</dbReference>
<dbReference type="PANTHER" id="PTHR15503">
    <property type="entry name" value="LDOC1 RELATED"/>
    <property type="match status" value="1"/>
</dbReference>
<evidence type="ECO:0000313" key="3">
    <source>
        <dbReference type="EMBL" id="POM67569.1"/>
    </source>
</evidence>
<dbReference type="InterPro" id="IPR001969">
    <property type="entry name" value="Aspartic_peptidase_AS"/>
</dbReference>
<dbReference type="InterPro" id="IPR021109">
    <property type="entry name" value="Peptidase_aspartic_dom_sf"/>
</dbReference>
<dbReference type="InterPro" id="IPR032567">
    <property type="entry name" value="RTL1-rel"/>
</dbReference>
<dbReference type="GO" id="GO:0006508">
    <property type="term" value="P:proteolysis"/>
    <property type="evidence" value="ECO:0007669"/>
    <property type="project" value="InterPro"/>
</dbReference>
<dbReference type="EMBL" id="NCKW01008924">
    <property type="protein sequence ID" value="POM67569.1"/>
    <property type="molecule type" value="Genomic_DNA"/>
</dbReference>
<keyword evidence="1" id="KW-0862">Zinc</keyword>
<gene>
    <name evidence="3" type="ORF">PHPALM_16405</name>
</gene>
<sequence>FRHIICKVEDMSDIDKVMHFQEGLVVEIRQEVKLRQFRNTTDAIAFAIMYDRTHASSHHVEEPTPMEIGSSRFVSRDECLRSNLCFYCKEPGHRLATCPKRPARNNPRGSSHNRDDHIEVIDSLQLNMVSLDAKLSPNCELLRFEGTMNDHAVRVLIDSGAERNIVRPGLAQHYVEVTKVTAERFDGTTTPARTAQQCLETVCFAGRAFNDVSLIEWEVSSNQDVIPGHPWLVQFNPIINWQTAVMRFPNQRVVHDFGSVNSSLEVAGPTVASVEVKPEFLQHPLPPNLRQQLDDHVKAGYFAMPLGPSSIAALGCQPLPRLFANDGDDGKDASLLSVLAAAEFEKKVKDEEYVELYHVTVKTSPKVKSVPLMLQAVLEEFADVFPAELPPGLPPSRSIEHEVVLKPGATPRNTSASRRLSRKHWTSLWQIC</sequence>
<dbReference type="Gene3D" id="2.40.70.10">
    <property type="entry name" value="Acid Proteases"/>
    <property type="match status" value="1"/>
</dbReference>
<evidence type="ECO:0000256" key="1">
    <source>
        <dbReference type="PROSITE-ProRule" id="PRU00047"/>
    </source>
</evidence>
<dbReference type="SUPFAM" id="SSF57756">
    <property type="entry name" value="Retrovirus zinc finger-like domains"/>
    <property type="match status" value="1"/>
</dbReference>
<keyword evidence="1" id="KW-0863">Zinc-finger</keyword>
<comment type="caution">
    <text evidence="3">The sequence shown here is derived from an EMBL/GenBank/DDBJ whole genome shotgun (WGS) entry which is preliminary data.</text>
</comment>
<evidence type="ECO:0000259" key="2">
    <source>
        <dbReference type="PROSITE" id="PS50158"/>
    </source>
</evidence>